<dbReference type="SMART" id="SM00849">
    <property type="entry name" value="Lactamase_B"/>
    <property type="match status" value="1"/>
</dbReference>
<dbReference type="RefSeq" id="WP_006304010.1">
    <property type="nucleotide sequence ID" value="NZ_AEDQ01000017.1"/>
</dbReference>
<dbReference type="InterPro" id="IPR016440">
    <property type="entry name" value="Rubredoxin-O_OxRdtase"/>
</dbReference>
<comment type="caution">
    <text evidence="3">The sequence shown here is derived from an EMBL/GenBank/DDBJ whole genome shotgun (WGS) entry which is preliminary data.</text>
</comment>
<dbReference type="Gene3D" id="3.40.50.360">
    <property type="match status" value="1"/>
</dbReference>
<dbReference type="InterPro" id="IPR029039">
    <property type="entry name" value="Flavoprotein-like_sf"/>
</dbReference>
<name>A0ABN0B0M4_9ACTN</name>
<proteinExistence type="inferred from homology"/>
<evidence type="ECO:0000313" key="4">
    <source>
        <dbReference type="Proteomes" id="UP000004431"/>
    </source>
</evidence>
<dbReference type="PROSITE" id="PS50902">
    <property type="entry name" value="FLAVODOXIN_LIKE"/>
    <property type="match status" value="1"/>
</dbReference>
<dbReference type="Proteomes" id="UP000004431">
    <property type="component" value="Unassembled WGS sequence"/>
</dbReference>
<protein>
    <submittedName>
        <fullName evidence="3">Metallo-beta-lactamase domain protein</fullName>
    </submittedName>
</protein>
<dbReference type="EMBL" id="AEDQ01000017">
    <property type="protein sequence ID" value="EFL44299.1"/>
    <property type="molecule type" value="Genomic_DNA"/>
</dbReference>
<dbReference type="InterPro" id="IPR001279">
    <property type="entry name" value="Metallo-B-lactamas"/>
</dbReference>
<reference evidence="3 4" key="1">
    <citation type="submission" date="2010-08" db="EMBL/GenBank/DDBJ databases">
        <authorList>
            <person name="Durkin A.S."/>
            <person name="Madupu R."/>
            <person name="Torralba M."/>
            <person name="Gillis M."/>
            <person name="Methe B."/>
            <person name="Sutton G."/>
            <person name="Nelson K.E."/>
        </authorList>
    </citation>
    <scope>NUCLEOTIDE SEQUENCE [LARGE SCALE GENOMIC DNA]</scope>
    <source>
        <strain evidence="3 4">PB189-T1-4</strain>
    </source>
</reference>
<evidence type="ECO:0000259" key="2">
    <source>
        <dbReference type="PROSITE" id="PS50902"/>
    </source>
</evidence>
<keyword evidence="4" id="KW-1185">Reference proteome</keyword>
<dbReference type="InterPro" id="IPR008254">
    <property type="entry name" value="Flavodoxin/NO_synth"/>
</dbReference>
<dbReference type="CDD" id="cd07709">
    <property type="entry name" value="flavodiiron_proteins_MBL-fold"/>
    <property type="match status" value="1"/>
</dbReference>
<evidence type="ECO:0000313" key="3">
    <source>
        <dbReference type="EMBL" id="EFL44299.1"/>
    </source>
</evidence>
<dbReference type="Gene3D" id="3.60.15.10">
    <property type="entry name" value="Ribonuclease Z/Hydroxyacylglutathione hydrolase-like"/>
    <property type="match status" value="1"/>
</dbReference>
<dbReference type="InterPro" id="IPR036866">
    <property type="entry name" value="RibonucZ/Hydroxyglut_hydro"/>
</dbReference>
<dbReference type="Pfam" id="PF19583">
    <property type="entry name" value="ODP"/>
    <property type="match status" value="1"/>
</dbReference>
<gene>
    <name evidence="3" type="ORF">HMPREF9248_0916</name>
</gene>
<dbReference type="InterPro" id="IPR045761">
    <property type="entry name" value="ODP_dom"/>
</dbReference>
<organism evidence="3 4">
    <name type="scientific">Fannyhessea vaginae PB189-T1-4</name>
    <dbReference type="NCBI Taxonomy" id="866774"/>
    <lineage>
        <taxon>Bacteria</taxon>
        <taxon>Bacillati</taxon>
        <taxon>Actinomycetota</taxon>
        <taxon>Coriobacteriia</taxon>
        <taxon>Coriobacteriales</taxon>
        <taxon>Atopobiaceae</taxon>
        <taxon>Fannyhessea</taxon>
    </lineage>
</organism>
<feature type="domain" description="Flavodoxin-like" evidence="2">
    <location>
        <begin position="256"/>
        <end position="396"/>
    </location>
</feature>
<dbReference type="PANTHER" id="PTHR43717">
    <property type="entry name" value="ANAEROBIC NITRIC OXIDE REDUCTASE FLAVORUBREDOXIN"/>
    <property type="match status" value="1"/>
</dbReference>
<sequence length="425" mass="48345">MYNVRKVLDGVWWTGAQDRRLALFENTYEVPAGMSYNNYVIVDEKTCLMDGIDAAVEQQFHENLAHVLAGRPLDYMVVDHMEPDHCAAIPALVEKYPAMKIVATAKAFRMMEQFYDFDVDSRKIVVKEGDTLCLGAHTLQFIMAPMVHWPEVMVSYETTSKILFAADAFGAYGALSGGIFADEVEWERDWPDETRRYYTNIVGKYGPQTNALLKKAGKLEINYICPLHGVIWRKDFHLILDRYKKWATYTPEINSVAIFYGSVYSGTENAADILSVKLAELGVRNVRVFDVSKTSLSEMLSRAFEYSTWVFAAATYNMGIFDRMQFLLHDIHSHNLRNRWVGLIENGTWGPLANSLMKKELDGLKDITYLEPEITINSGVKEETVQQLDTLAHALAQAVRDNPFFEPDPHTVHNDPCDDVSCKLH</sequence>
<dbReference type="PANTHER" id="PTHR43717:SF1">
    <property type="entry name" value="ANAEROBIC NITRIC OXIDE REDUCTASE FLAVORUBREDOXIN"/>
    <property type="match status" value="1"/>
</dbReference>
<comment type="similarity">
    <text evidence="1">In the N-terminal section; belongs to the zinc metallo-hydrolase group 3 family.</text>
</comment>
<dbReference type="SUPFAM" id="SSF56281">
    <property type="entry name" value="Metallo-hydrolase/oxidoreductase"/>
    <property type="match status" value="1"/>
</dbReference>
<accession>A0ABN0B0M4</accession>
<dbReference type="SUPFAM" id="SSF52218">
    <property type="entry name" value="Flavoproteins"/>
    <property type="match status" value="1"/>
</dbReference>
<dbReference type="PIRSF" id="PIRSF005243">
    <property type="entry name" value="ROO"/>
    <property type="match status" value="1"/>
</dbReference>
<evidence type="ECO:0000256" key="1">
    <source>
        <dbReference type="ARBA" id="ARBA00007121"/>
    </source>
</evidence>